<accession>A0A1D9FY63</accession>
<dbReference type="GO" id="GO:0009166">
    <property type="term" value="P:nucleotide catabolic process"/>
    <property type="evidence" value="ECO:0007669"/>
    <property type="project" value="InterPro"/>
</dbReference>
<name>A0A1D9FY63_MOOP1</name>
<evidence type="ECO:0000313" key="1">
    <source>
        <dbReference type="EMBL" id="AOY80214.1"/>
    </source>
</evidence>
<evidence type="ECO:0000313" key="2">
    <source>
        <dbReference type="Proteomes" id="UP000176944"/>
    </source>
</evidence>
<sequence length="166" mass="18275">MWEYVTFDSTRPANDRVLSLVVLDDQDQVIDVVAQNGELVGDPSRTFRGVTISYVADGAPFSSFLSANPALFNRIDFWGEPDSNGDGVLDAEEDLNKNGVRDAALPEAFEGFANFASFGSEQDALAEYLHQFFPTAANAFNQADTDPTLDERIQNLAFREDTVIPE</sequence>
<protein>
    <submittedName>
        <fullName evidence="1">Uncharacterized protein</fullName>
    </submittedName>
</protein>
<dbReference type="EMBL" id="CP017708">
    <property type="protein sequence ID" value="AOY80214.1"/>
    <property type="molecule type" value="Genomic_DNA"/>
</dbReference>
<proteinExistence type="predicted"/>
<gene>
    <name evidence="1" type="ORF">BJP36_10075</name>
</gene>
<dbReference type="GO" id="GO:0016787">
    <property type="term" value="F:hydrolase activity"/>
    <property type="evidence" value="ECO:0007669"/>
    <property type="project" value="InterPro"/>
</dbReference>
<organism evidence="1 2">
    <name type="scientific">Moorena producens (strain JHB)</name>
    <dbReference type="NCBI Taxonomy" id="1454205"/>
    <lineage>
        <taxon>Bacteria</taxon>
        <taxon>Bacillati</taxon>
        <taxon>Cyanobacteriota</taxon>
        <taxon>Cyanophyceae</taxon>
        <taxon>Coleofasciculales</taxon>
        <taxon>Coleofasciculaceae</taxon>
        <taxon>Moorena</taxon>
    </lineage>
</organism>
<dbReference type="AlphaFoldDB" id="A0A1D9FY63"/>
<dbReference type="InterPro" id="IPR036907">
    <property type="entry name" value="5'-Nucleotdase_C_sf"/>
</dbReference>
<reference evidence="2" key="1">
    <citation type="submission" date="2016-10" db="EMBL/GenBank/DDBJ databases">
        <title>Comparative genomics uncovers the prolific and rare metabolic potential of the cyanobacterial genus Moorea.</title>
        <authorList>
            <person name="Leao T."/>
            <person name="Castelao G."/>
            <person name="Korobeynikov A."/>
            <person name="Monroe E.A."/>
            <person name="Podell S."/>
            <person name="Glukhov E."/>
            <person name="Allen E."/>
            <person name="Gerwick W.H."/>
            <person name="Gerwick L."/>
        </authorList>
    </citation>
    <scope>NUCLEOTIDE SEQUENCE [LARGE SCALE GENOMIC DNA]</scope>
    <source>
        <strain evidence="2">JHB</strain>
    </source>
</reference>
<dbReference type="Proteomes" id="UP000176944">
    <property type="component" value="Chromosome"/>
</dbReference>
<dbReference type="Gene3D" id="3.90.780.10">
    <property type="entry name" value="5'-Nucleotidase, C-terminal domain"/>
    <property type="match status" value="1"/>
</dbReference>